<evidence type="ECO:0000256" key="9">
    <source>
        <dbReference type="ARBA" id="ARBA00032610"/>
    </source>
</evidence>
<evidence type="ECO:0000256" key="6">
    <source>
        <dbReference type="ARBA" id="ARBA00022679"/>
    </source>
</evidence>
<comment type="catalytic activity">
    <reaction evidence="11">
        <text>6-carboxyhexanoyl-[ACP] + L-alanine + H(+) = (8S)-8-amino-7-oxononanoate + holo-[ACP] + CO2</text>
        <dbReference type="Rhea" id="RHEA:42288"/>
        <dbReference type="Rhea" id="RHEA-COMP:9685"/>
        <dbReference type="Rhea" id="RHEA-COMP:9955"/>
        <dbReference type="ChEBI" id="CHEBI:15378"/>
        <dbReference type="ChEBI" id="CHEBI:16526"/>
        <dbReference type="ChEBI" id="CHEBI:57972"/>
        <dbReference type="ChEBI" id="CHEBI:64479"/>
        <dbReference type="ChEBI" id="CHEBI:78846"/>
        <dbReference type="ChEBI" id="CHEBI:149468"/>
        <dbReference type="EC" id="2.3.1.47"/>
    </reaction>
</comment>
<dbReference type="EMBL" id="JAEMOP010000009">
    <property type="protein sequence ID" value="MBJ7316973.1"/>
    <property type="molecule type" value="Genomic_DNA"/>
</dbReference>
<comment type="pathway">
    <text evidence="2">Cofactor biosynthesis; biotin biosynthesis.</text>
</comment>
<comment type="subunit">
    <text evidence="4">Homodimer.</text>
</comment>
<name>A0A8I1G6X1_9GAMM</name>
<evidence type="ECO:0000256" key="4">
    <source>
        <dbReference type="ARBA" id="ARBA00011738"/>
    </source>
</evidence>
<dbReference type="InterPro" id="IPR004839">
    <property type="entry name" value="Aminotransferase_I/II_large"/>
</dbReference>
<evidence type="ECO:0000313" key="16">
    <source>
        <dbReference type="Proteomes" id="UP000621390"/>
    </source>
</evidence>
<evidence type="ECO:0000259" key="13">
    <source>
        <dbReference type="Pfam" id="PF00155"/>
    </source>
</evidence>
<evidence type="ECO:0000256" key="12">
    <source>
        <dbReference type="RuleBase" id="RU003693"/>
    </source>
</evidence>
<evidence type="ECO:0000256" key="7">
    <source>
        <dbReference type="ARBA" id="ARBA00022756"/>
    </source>
</evidence>
<dbReference type="PANTHER" id="PTHR13693:SF100">
    <property type="entry name" value="8-AMINO-7-OXONONANOATE SYNTHASE"/>
    <property type="match status" value="1"/>
</dbReference>
<dbReference type="InterPro" id="IPR015422">
    <property type="entry name" value="PyrdxlP-dep_Trfase_small"/>
</dbReference>
<keyword evidence="6" id="KW-0808">Transferase</keyword>
<dbReference type="Gene3D" id="3.40.640.10">
    <property type="entry name" value="Type I PLP-dependent aspartate aminotransferase-like (Major domain)"/>
    <property type="match status" value="1"/>
</dbReference>
<dbReference type="EC" id="2.3.1.47" evidence="5"/>
<dbReference type="PANTHER" id="PTHR13693">
    <property type="entry name" value="CLASS II AMINOTRANSFERASE/8-AMINO-7-OXONONANOATE SYNTHASE"/>
    <property type="match status" value="1"/>
</dbReference>
<dbReference type="RefSeq" id="WP_199495169.1">
    <property type="nucleotide sequence ID" value="NZ_CAXBHZ010000001.1"/>
</dbReference>
<evidence type="ECO:0000256" key="5">
    <source>
        <dbReference type="ARBA" id="ARBA00013187"/>
    </source>
</evidence>
<reference evidence="15 17" key="1">
    <citation type="submission" date="2020-09" db="EMBL/GenBank/DDBJ databases">
        <title>Draft Genomes of Bacterial Isolates from North Pond Shallow Sediments.</title>
        <authorList>
            <person name="Kiel Reese B."/>
            <person name="Mullis M."/>
            <person name="Weisend R.E."/>
        </authorList>
    </citation>
    <scope>NUCLEOTIDE SEQUENCE</scope>
    <source>
        <strain evidence="15">KJE-2</strain>
        <strain evidence="14 17">KJE-3</strain>
    </source>
</reference>
<protein>
    <recommendedName>
        <fullName evidence="5">8-amino-7-oxononanoate synthase</fullName>
        <ecNumber evidence="5">2.3.1.47</ecNumber>
    </recommendedName>
    <alternativeName>
        <fullName evidence="9">7-keto-8-amino-pelargonic acid synthase</fullName>
    </alternativeName>
    <alternativeName>
        <fullName evidence="10">8-amino-7-ketopelargonate synthase</fullName>
    </alternativeName>
</protein>
<dbReference type="GO" id="GO:0008710">
    <property type="term" value="F:8-amino-7-oxononanoate synthase activity"/>
    <property type="evidence" value="ECO:0007669"/>
    <property type="project" value="UniProtKB-EC"/>
</dbReference>
<evidence type="ECO:0000256" key="10">
    <source>
        <dbReference type="ARBA" id="ARBA00033381"/>
    </source>
</evidence>
<comment type="caution">
    <text evidence="15">The sequence shown here is derived from an EMBL/GenBank/DDBJ whole genome shotgun (WGS) entry which is preliminary data.</text>
</comment>
<organism evidence="15 16">
    <name type="scientific">Idiomarina abyssalis</name>
    <dbReference type="NCBI Taxonomy" id="86102"/>
    <lineage>
        <taxon>Bacteria</taxon>
        <taxon>Pseudomonadati</taxon>
        <taxon>Pseudomonadota</taxon>
        <taxon>Gammaproteobacteria</taxon>
        <taxon>Alteromonadales</taxon>
        <taxon>Idiomarinaceae</taxon>
        <taxon>Idiomarina</taxon>
    </lineage>
</organism>
<dbReference type="GO" id="GO:0030170">
    <property type="term" value="F:pyridoxal phosphate binding"/>
    <property type="evidence" value="ECO:0007669"/>
    <property type="project" value="InterPro"/>
</dbReference>
<proteinExistence type="inferred from homology"/>
<evidence type="ECO:0000256" key="2">
    <source>
        <dbReference type="ARBA" id="ARBA00004746"/>
    </source>
</evidence>
<comment type="similarity">
    <text evidence="3">Belongs to the class-II pyridoxal-phosphate-dependent aminotransferase family. BioF subfamily.</text>
</comment>
<evidence type="ECO:0000313" key="17">
    <source>
        <dbReference type="Proteomes" id="UP000655994"/>
    </source>
</evidence>
<evidence type="ECO:0000313" key="15">
    <source>
        <dbReference type="EMBL" id="MBJ7316973.1"/>
    </source>
</evidence>
<dbReference type="EMBL" id="JAEMOS010000053">
    <property type="protein sequence ID" value="MBJ7267982.1"/>
    <property type="molecule type" value="Genomic_DNA"/>
</dbReference>
<dbReference type="Proteomes" id="UP000621390">
    <property type="component" value="Unassembled WGS sequence"/>
</dbReference>
<keyword evidence="8 12" id="KW-0663">Pyridoxal phosphate</keyword>
<dbReference type="Pfam" id="PF00155">
    <property type="entry name" value="Aminotran_1_2"/>
    <property type="match status" value="1"/>
</dbReference>
<accession>A0A8I1G6X1</accession>
<sequence length="372" mass="41415">MSVYQRRLKERKGSSLFRVRKVRSSDVQWKLNFSTNDYLGLSQHRHIRQAFKQAVDIWGVGSTGSPLLSGYSSAHQELEELLTDWLGKPRALLFNSGFAANHGVLTTLVDKQQKVFADKLVHASIIDGMQHSEAQFKRYPHNQPLPVVDKANAGDWLVTEGVFSMDGDACDLKLMASLKQQFDIKVMLDDAHGLGAYGSEGRGSTSSGSDAVDMLTGTFGKALGVGGAFVCAKDDEIESLIQFCRDYIYSTAMPPAQAAAIKSSIEIVRSAEGDERREQLAHRIQYFREQMKQRNLKIIDSNTAIQTWLFDSDTEALAMSKQLQANGYLCSVIRPPTVPVGTSRIRFSLTSNMPQVALESFWQVVDRIRDNL</sequence>
<evidence type="ECO:0000256" key="8">
    <source>
        <dbReference type="ARBA" id="ARBA00022898"/>
    </source>
</evidence>
<dbReference type="InterPro" id="IPR050087">
    <property type="entry name" value="AON_synthase_class-II"/>
</dbReference>
<keyword evidence="17" id="KW-1185">Reference proteome</keyword>
<dbReference type="InterPro" id="IPR001917">
    <property type="entry name" value="Aminotrans_II_pyridoxalP_BS"/>
</dbReference>
<evidence type="ECO:0000313" key="14">
    <source>
        <dbReference type="EMBL" id="MBJ7267982.1"/>
    </source>
</evidence>
<evidence type="ECO:0000256" key="1">
    <source>
        <dbReference type="ARBA" id="ARBA00001933"/>
    </source>
</evidence>
<dbReference type="GO" id="GO:0009102">
    <property type="term" value="P:biotin biosynthetic process"/>
    <property type="evidence" value="ECO:0007669"/>
    <property type="project" value="UniProtKB-KW"/>
</dbReference>
<dbReference type="Gene3D" id="3.90.1150.10">
    <property type="entry name" value="Aspartate Aminotransferase, domain 1"/>
    <property type="match status" value="1"/>
</dbReference>
<evidence type="ECO:0000256" key="11">
    <source>
        <dbReference type="ARBA" id="ARBA00047715"/>
    </source>
</evidence>
<dbReference type="PROSITE" id="PS00599">
    <property type="entry name" value="AA_TRANSFER_CLASS_2"/>
    <property type="match status" value="1"/>
</dbReference>
<dbReference type="SUPFAM" id="SSF53383">
    <property type="entry name" value="PLP-dependent transferases"/>
    <property type="match status" value="1"/>
</dbReference>
<dbReference type="InterPro" id="IPR015424">
    <property type="entry name" value="PyrdxlP-dep_Trfase"/>
</dbReference>
<evidence type="ECO:0000256" key="3">
    <source>
        <dbReference type="ARBA" id="ARBA00010008"/>
    </source>
</evidence>
<comment type="cofactor">
    <cofactor evidence="1 12">
        <name>pyridoxal 5'-phosphate</name>
        <dbReference type="ChEBI" id="CHEBI:597326"/>
    </cofactor>
</comment>
<gene>
    <name evidence="14" type="ORF">JHC10_13635</name>
    <name evidence="15" type="ORF">JHC11_13330</name>
</gene>
<keyword evidence="7" id="KW-0093">Biotin biosynthesis</keyword>
<feature type="domain" description="Aminotransferase class I/classII large" evidence="13">
    <location>
        <begin position="30"/>
        <end position="360"/>
    </location>
</feature>
<dbReference type="AlphaFoldDB" id="A0A8I1G6X1"/>
<dbReference type="Proteomes" id="UP000655994">
    <property type="component" value="Unassembled WGS sequence"/>
</dbReference>
<dbReference type="InterPro" id="IPR015421">
    <property type="entry name" value="PyrdxlP-dep_Trfase_major"/>
</dbReference>